<dbReference type="AlphaFoldDB" id="M3A6T9"/>
<comment type="subcellular location">
    <subcellularLocation>
        <location evidence="1">Endomembrane system</location>
        <topology evidence="1">Multi-pass membrane protein</topology>
    </subcellularLocation>
</comment>
<evidence type="ECO:0000256" key="3">
    <source>
        <dbReference type="ARBA" id="ARBA00022989"/>
    </source>
</evidence>
<keyword evidence="3 6" id="KW-1133">Transmembrane helix</keyword>
<feature type="transmembrane region" description="Helical" evidence="6">
    <location>
        <begin position="161"/>
        <end position="180"/>
    </location>
</feature>
<dbReference type="PANTHER" id="PTHR34187:SF1">
    <property type="entry name" value="DUF202 DOMAIN-CONTAINING PROTEIN"/>
    <property type="match status" value="1"/>
</dbReference>
<dbReference type="PANTHER" id="PTHR34187">
    <property type="entry name" value="FGR18P"/>
    <property type="match status" value="1"/>
</dbReference>
<evidence type="ECO:0000256" key="6">
    <source>
        <dbReference type="SAM" id="Phobius"/>
    </source>
</evidence>
<dbReference type="STRING" id="383855.M3A6T9"/>
<feature type="transmembrane region" description="Helical" evidence="6">
    <location>
        <begin position="123"/>
        <end position="140"/>
    </location>
</feature>
<evidence type="ECO:0000313" key="8">
    <source>
        <dbReference type="EMBL" id="EME86804.1"/>
    </source>
</evidence>
<proteinExistence type="predicted"/>
<evidence type="ECO:0000259" key="7">
    <source>
        <dbReference type="Pfam" id="PF02656"/>
    </source>
</evidence>
<organism evidence="8 9">
    <name type="scientific">Pseudocercospora fijiensis (strain CIRAD86)</name>
    <name type="common">Black leaf streak disease fungus</name>
    <name type="synonym">Mycosphaerella fijiensis</name>
    <dbReference type="NCBI Taxonomy" id="383855"/>
    <lineage>
        <taxon>Eukaryota</taxon>
        <taxon>Fungi</taxon>
        <taxon>Dikarya</taxon>
        <taxon>Ascomycota</taxon>
        <taxon>Pezizomycotina</taxon>
        <taxon>Dothideomycetes</taxon>
        <taxon>Dothideomycetidae</taxon>
        <taxon>Mycosphaerellales</taxon>
        <taxon>Mycosphaerellaceae</taxon>
        <taxon>Pseudocercospora</taxon>
    </lineage>
</organism>
<dbReference type="HOGENOM" id="CLU_1475766_0_0_1"/>
<evidence type="ECO:0000256" key="2">
    <source>
        <dbReference type="ARBA" id="ARBA00022692"/>
    </source>
</evidence>
<dbReference type="InterPro" id="IPR052053">
    <property type="entry name" value="IM_YidH-like"/>
</dbReference>
<keyword evidence="2 6" id="KW-0812">Transmembrane</keyword>
<gene>
    <name evidence="8" type="ORF">MYCFIDRAFT_210617</name>
</gene>
<reference evidence="8 9" key="1">
    <citation type="journal article" date="2012" name="PLoS Pathog.">
        <title>Diverse lifestyles and strategies of plant pathogenesis encoded in the genomes of eighteen Dothideomycetes fungi.</title>
        <authorList>
            <person name="Ohm R.A."/>
            <person name="Feau N."/>
            <person name="Henrissat B."/>
            <person name="Schoch C.L."/>
            <person name="Horwitz B.A."/>
            <person name="Barry K.W."/>
            <person name="Condon B.J."/>
            <person name="Copeland A.C."/>
            <person name="Dhillon B."/>
            <person name="Glaser F."/>
            <person name="Hesse C.N."/>
            <person name="Kosti I."/>
            <person name="LaButti K."/>
            <person name="Lindquist E.A."/>
            <person name="Lucas S."/>
            <person name="Salamov A.A."/>
            <person name="Bradshaw R.E."/>
            <person name="Ciuffetti L."/>
            <person name="Hamelin R.C."/>
            <person name="Kema G.H.J."/>
            <person name="Lawrence C."/>
            <person name="Scott J.A."/>
            <person name="Spatafora J.W."/>
            <person name="Turgeon B.G."/>
            <person name="de Wit P.J.G.M."/>
            <person name="Zhong S."/>
            <person name="Goodwin S.B."/>
            <person name="Grigoriev I.V."/>
        </authorList>
    </citation>
    <scope>NUCLEOTIDE SEQUENCE [LARGE SCALE GENOMIC DNA]</scope>
    <source>
        <strain evidence="8 9">CIRAD86</strain>
    </source>
</reference>
<sequence length="183" mass="20244">MHRQLQLLLPARAKVKNAHQEDNHHELATMSKDASLQPKGSPHESRETTGHVSFIGRWWGLHIAPDVPEAQCREHFALERTLLAYVRTASAFAQIGVTIAQLFKLPRESLHLSPAVQRLGHALGPTAQCFAIVTMLVGAFRCARQQGRIAHHGRSKPPGNMAWLLTGLLLVFVVLSLVAVRSH</sequence>
<name>M3A6T9_PSEFD</name>
<feature type="region of interest" description="Disordered" evidence="5">
    <location>
        <begin position="18"/>
        <end position="48"/>
    </location>
</feature>
<dbReference type="InterPro" id="IPR003807">
    <property type="entry name" value="DUF202"/>
</dbReference>
<dbReference type="Proteomes" id="UP000016932">
    <property type="component" value="Unassembled WGS sequence"/>
</dbReference>
<dbReference type="GO" id="GO:0012505">
    <property type="term" value="C:endomembrane system"/>
    <property type="evidence" value="ECO:0007669"/>
    <property type="project" value="UniProtKB-SubCell"/>
</dbReference>
<feature type="compositionally biased region" description="Basic and acidic residues" evidence="5">
    <location>
        <begin position="18"/>
        <end position="27"/>
    </location>
</feature>
<dbReference type="EMBL" id="KB446556">
    <property type="protein sequence ID" value="EME86804.1"/>
    <property type="molecule type" value="Genomic_DNA"/>
</dbReference>
<accession>M3A6T9</accession>
<feature type="domain" description="DUF202" evidence="7">
    <location>
        <begin position="73"/>
        <end position="146"/>
    </location>
</feature>
<evidence type="ECO:0000313" key="9">
    <source>
        <dbReference type="Proteomes" id="UP000016932"/>
    </source>
</evidence>
<dbReference type="VEuPathDB" id="FungiDB:MYCFIDRAFT_210617"/>
<dbReference type="KEGG" id="pfj:MYCFIDRAFT_210617"/>
<evidence type="ECO:0000256" key="4">
    <source>
        <dbReference type="ARBA" id="ARBA00023136"/>
    </source>
</evidence>
<keyword evidence="4 6" id="KW-0472">Membrane</keyword>
<feature type="transmembrane region" description="Helical" evidence="6">
    <location>
        <begin position="82"/>
        <end position="103"/>
    </location>
</feature>
<keyword evidence="9" id="KW-1185">Reference proteome</keyword>
<evidence type="ECO:0000256" key="5">
    <source>
        <dbReference type="SAM" id="MobiDB-lite"/>
    </source>
</evidence>
<dbReference type="Pfam" id="PF02656">
    <property type="entry name" value="DUF202"/>
    <property type="match status" value="1"/>
</dbReference>
<dbReference type="RefSeq" id="XP_007923953.1">
    <property type="nucleotide sequence ID" value="XM_007925762.1"/>
</dbReference>
<dbReference type="OrthoDB" id="199599at2759"/>
<dbReference type="GeneID" id="19337142"/>
<protein>
    <recommendedName>
        <fullName evidence="7">DUF202 domain-containing protein</fullName>
    </recommendedName>
</protein>
<evidence type="ECO:0000256" key="1">
    <source>
        <dbReference type="ARBA" id="ARBA00004127"/>
    </source>
</evidence>